<proteinExistence type="predicted"/>
<sequence>MIRITLLLLLLFSQSLLAQQIQIVDKQNQPVKNAVVWIKGSKQLAAPDSHYTMSQKKRAFVPHVLAVPQGANVEFPNLDSIMHHVYSFSKTKQFELKLYHDKPEQPINFAQTGVVELGCNIHDWMLGYIVVVDGGIYGQTDEQGMVDLNLPDGTFTLAVWHDRFNDISAPETIEMTSNAKPLSYQLKQALLPKLELSSDEFDDYE</sequence>
<evidence type="ECO:0000256" key="1">
    <source>
        <dbReference type="SAM" id="SignalP"/>
    </source>
</evidence>
<feature type="signal peptide" evidence="1">
    <location>
        <begin position="1"/>
        <end position="18"/>
    </location>
</feature>
<protein>
    <submittedName>
        <fullName evidence="2">Methylamine utilization protein</fullName>
    </submittedName>
</protein>
<evidence type="ECO:0000313" key="2">
    <source>
        <dbReference type="EMBL" id="RJF34078.1"/>
    </source>
</evidence>
<dbReference type="EMBL" id="QYSE01000004">
    <property type="protein sequence ID" value="RJF34078.1"/>
    <property type="molecule type" value="Genomic_DNA"/>
</dbReference>
<comment type="caution">
    <text evidence="2">The sequence shown here is derived from an EMBL/GenBank/DDBJ whole genome shotgun (WGS) entry which is preliminary data.</text>
</comment>
<dbReference type="SUPFAM" id="SSF49503">
    <property type="entry name" value="Cupredoxins"/>
    <property type="match status" value="1"/>
</dbReference>
<name>A0A3A3EMU8_9GAMM</name>
<dbReference type="SUPFAM" id="SSF49464">
    <property type="entry name" value="Carboxypeptidase regulatory domain-like"/>
    <property type="match status" value="1"/>
</dbReference>
<dbReference type="Gene3D" id="2.60.40.420">
    <property type="entry name" value="Cupredoxins - blue copper proteins"/>
    <property type="match status" value="1"/>
</dbReference>
<dbReference type="InterPro" id="IPR034242">
    <property type="entry name" value="MauL"/>
</dbReference>
<dbReference type="InterPro" id="IPR008969">
    <property type="entry name" value="CarboxyPept-like_regulatory"/>
</dbReference>
<dbReference type="Proteomes" id="UP000265938">
    <property type="component" value="Unassembled WGS sequence"/>
</dbReference>
<reference evidence="2 3" key="1">
    <citation type="submission" date="2018-09" db="EMBL/GenBank/DDBJ databases">
        <title>Identification of marine bacteria producing industrial enzymes.</title>
        <authorList>
            <person name="Cheng T.H."/>
            <person name="Saidin J."/>
            <person name="Muhd D.D."/>
            <person name="Isa M.N.M."/>
            <person name="Bakar M.F.A."/>
            <person name="Ismail N."/>
        </authorList>
    </citation>
    <scope>NUCLEOTIDE SEQUENCE [LARGE SCALE GENOMIC DNA]</scope>
    <source>
        <strain evidence="2 3">MNAD 1.6</strain>
    </source>
</reference>
<dbReference type="CDD" id="cd04221">
    <property type="entry name" value="MauL"/>
    <property type="match status" value="1"/>
</dbReference>
<dbReference type="RefSeq" id="WP_119853758.1">
    <property type="nucleotide sequence ID" value="NZ_QYSE01000004.1"/>
</dbReference>
<gene>
    <name evidence="2" type="ORF">D4741_16530</name>
</gene>
<dbReference type="InterPro" id="IPR008972">
    <property type="entry name" value="Cupredoxin"/>
</dbReference>
<organism evidence="2 3">
    <name type="scientific">Pseudoalteromonas gelatinilytica</name>
    <dbReference type="NCBI Taxonomy" id="1703256"/>
    <lineage>
        <taxon>Bacteria</taxon>
        <taxon>Pseudomonadati</taxon>
        <taxon>Pseudomonadota</taxon>
        <taxon>Gammaproteobacteria</taxon>
        <taxon>Alteromonadales</taxon>
        <taxon>Pseudoalteromonadaceae</taxon>
        <taxon>Pseudoalteromonas</taxon>
    </lineage>
</organism>
<keyword evidence="1" id="KW-0732">Signal</keyword>
<evidence type="ECO:0000313" key="3">
    <source>
        <dbReference type="Proteomes" id="UP000265938"/>
    </source>
</evidence>
<dbReference type="AlphaFoldDB" id="A0A3A3EMU8"/>
<accession>A0A3A3EMU8</accession>
<feature type="chain" id="PRO_5017194747" evidence="1">
    <location>
        <begin position="19"/>
        <end position="205"/>
    </location>
</feature>